<protein>
    <submittedName>
        <fullName evidence="1">Uncharacterized protein</fullName>
    </submittedName>
</protein>
<dbReference type="PANTHER" id="PTHR37331:SF1">
    <property type="entry name" value="YALI0F11671P"/>
    <property type="match status" value="1"/>
</dbReference>
<keyword evidence="2" id="KW-1185">Reference proteome</keyword>
<dbReference type="Proteomes" id="UP000053342">
    <property type="component" value="Unassembled WGS sequence"/>
</dbReference>
<reference evidence="1 2" key="1">
    <citation type="submission" date="2015-01" db="EMBL/GenBank/DDBJ databases">
        <title>The Genome Sequence of Exophiala oligosperma CBS72588.</title>
        <authorList>
            <consortium name="The Broad Institute Genomics Platform"/>
            <person name="Cuomo C."/>
            <person name="de Hoog S."/>
            <person name="Gorbushina A."/>
            <person name="Stielow B."/>
            <person name="Teixiera M."/>
            <person name="Abouelleil A."/>
            <person name="Chapman S.B."/>
            <person name="Priest M."/>
            <person name="Young S.K."/>
            <person name="Wortman J."/>
            <person name="Nusbaum C."/>
            <person name="Birren B."/>
        </authorList>
    </citation>
    <scope>NUCLEOTIDE SEQUENCE [LARGE SCALE GENOMIC DNA]</scope>
    <source>
        <strain evidence="1 2">CBS 72588</strain>
    </source>
</reference>
<gene>
    <name evidence="1" type="ORF">PV06_04187</name>
</gene>
<dbReference type="VEuPathDB" id="FungiDB:PV06_04187"/>
<dbReference type="GeneID" id="27356261"/>
<dbReference type="OrthoDB" id="5397701at2759"/>
<dbReference type="STRING" id="215243.A0A0D2E5I0"/>
<accession>A0A0D2E5I0</accession>
<dbReference type="AlphaFoldDB" id="A0A0D2E5I0"/>
<sequence length="224" mass="24367">MNSGQSIRTLLRHATAARPVLQLRASSTLTNNRHIYAFKDPQNPSSSHILSFLPTEPPTPSLAIGSTTKLPPTPASFTENPKFLPILQAVMAEYAHADPFVQSQAAVMISSSGASFLQASRRQQTGSFGASDQGGYGGAGRGGWVHVYDQRRVPDFGRIPDPEDIFGSIEVDGNGEFVDGHGRYEASGTYRVVTNDGILGLSDFMRERLVQRLKLHEAAERNKK</sequence>
<dbReference type="RefSeq" id="XP_016263255.1">
    <property type="nucleotide sequence ID" value="XM_016405049.1"/>
</dbReference>
<dbReference type="PANTHER" id="PTHR37331">
    <property type="entry name" value="YALI0F11671P"/>
    <property type="match status" value="1"/>
</dbReference>
<evidence type="ECO:0000313" key="1">
    <source>
        <dbReference type="EMBL" id="KIW43039.1"/>
    </source>
</evidence>
<dbReference type="EMBL" id="KN847335">
    <property type="protein sequence ID" value="KIW43039.1"/>
    <property type="molecule type" value="Genomic_DNA"/>
</dbReference>
<proteinExistence type="predicted"/>
<organism evidence="1 2">
    <name type="scientific">Exophiala oligosperma</name>
    <dbReference type="NCBI Taxonomy" id="215243"/>
    <lineage>
        <taxon>Eukaryota</taxon>
        <taxon>Fungi</taxon>
        <taxon>Dikarya</taxon>
        <taxon>Ascomycota</taxon>
        <taxon>Pezizomycotina</taxon>
        <taxon>Eurotiomycetes</taxon>
        <taxon>Chaetothyriomycetidae</taxon>
        <taxon>Chaetothyriales</taxon>
        <taxon>Herpotrichiellaceae</taxon>
        <taxon>Exophiala</taxon>
    </lineage>
</organism>
<evidence type="ECO:0000313" key="2">
    <source>
        <dbReference type="Proteomes" id="UP000053342"/>
    </source>
</evidence>
<name>A0A0D2E5I0_9EURO</name>
<dbReference type="HOGENOM" id="CLU_080764_1_0_1"/>